<accession>A0A167XW17</accession>
<dbReference type="STRING" id="1081109.A0A167XW17"/>
<keyword evidence="2" id="KW-0378">Hydrolase</keyword>
<dbReference type="OrthoDB" id="9984024at2759"/>
<dbReference type="InterPro" id="IPR008928">
    <property type="entry name" value="6-hairpin_glycosidase_sf"/>
</dbReference>
<dbReference type="InterPro" id="IPR053169">
    <property type="entry name" value="MUG_Protein"/>
</dbReference>
<protein>
    <submittedName>
        <fullName evidence="2">Glycosyl hydrolase</fullName>
    </submittedName>
</protein>
<evidence type="ECO:0000313" key="3">
    <source>
        <dbReference type="Proteomes" id="UP000078544"/>
    </source>
</evidence>
<proteinExistence type="predicted"/>
<feature type="chain" id="PRO_5007894510" evidence="1">
    <location>
        <begin position="28"/>
        <end position="364"/>
    </location>
</feature>
<reference evidence="2 3" key="1">
    <citation type="journal article" date="2016" name="Genome Biol. Evol.">
        <title>Divergent and convergent evolution of fungal pathogenicity.</title>
        <authorList>
            <person name="Shang Y."/>
            <person name="Xiao G."/>
            <person name="Zheng P."/>
            <person name="Cen K."/>
            <person name="Zhan S."/>
            <person name="Wang C."/>
        </authorList>
    </citation>
    <scope>NUCLEOTIDE SEQUENCE [LARGE SCALE GENOMIC DNA]</scope>
    <source>
        <strain evidence="2 3">RCEF 2490</strain>
    </source>
</reference>
<dbReference type="PANTHER" id="PTHR47791">
    <property type="entry name" value="MEIOTICALLY UP-REGULATED GENE 191 PROTEIN"/>
    <property type="match status" value="1"/>
</dbReference>
<organism evidence="2 3">
    <name type="scientific">Moelleriella libera RCEF 2490</name>
    <dbReference type="NCBI Taxonomy" id="1081109"/>
    <lineage>
        <taxon>Eukaryota</taxon>
        <taxon>Fungi</taxon>
        <taxon>Dikarya</taxon>
        <taxon>Ascomycota</taxon>
        <taxon>Pezizomycotina</taxon>
        <taxon>Sordariomycetes</taxon>
        <taxon>Hypocreomycetidae</taxon>
        <taxon>Hypocreales</taxon>
        <taxon>Clavicipitaceae</taxon>
        <taxon>Moelleriella</taxon>
    </lineage>
</organism>
<dbReference type="Pfam" id="PF03663">
    <property type="entry name" value="Glyco_hydro_76"/>
    <property type="match status" value="1"/>
</dbReference>
<evidence type="ECO:0000256" key="1">
    <source>
        <dbReference type="SAM" id="SignalP"/>
    </source>
</evidence>
<sequence length="364" mass="38887">MLSAASPAGLGSFLVLLTALHADVAHSASRGDYVQQALTGIRTLNGNWYDQGSGLWDGAWWQSANALTTLADFAILQPNEARAAGVPQTIQNTIQNAPKKFAGFRNEFYDDEGWWALGLIHAHDATGNNAYLQQAVDIFNDMETGRGGPCNGGIFWKKDRKYVNAVANELYLTVAAALANRIPTEARFAQTAKDQWNWFQRSGMINGQNLINDGLTDQCKNNGLTTWSINQGVILGGLVELSRSSLLGAGVLNTAKALAKASIAALSNNGILMEADKCEAQSSTCGVDAKQFKGVFIRNLGYLNQVLGDGEIRAFIQRNADTIWAKDRDGNNKMGVAWAGPVVGVNGASHGSAVDALVAAVRVS</sequence>
<evidence type="ECO:0000313" key="2">
    <source>
        <dbReference type="EMBL" id="KZZ90541.1"/>
    </source>
</evidence>
<gene>
    <name evidence="2" type="ORF">AAL_07227</name>
</gene>
<dbReference type="PANTHER" id="PTHR47791:SF1">
    <property type="entry name" value="ENDO MANNANASE, GH76 FAMILY (EUROFUNG)"/>
    <property type="match status" value="1"/>
</dbReference>
<feature type="signal peptide" evidence="1">
    <location>
        <begin position="1"/>
        <end position="27"/>
    </location>
</feature>
<dbReference type="EMBL" id="AZGY01000021">
    <property type="protein sequence ID" value="KZZ90541.1"/>
    <property type="molecule type" value="Genomic_DNA"/>
</dbReference>
<dbReference type="GO" id="GO:0016787">
    <property type="term" value="F:hydrolase activity"/>
    <property type="evidence" value="ECO:0007669"/>
    <property type="project" value="UniProtKB-KW"/>
</dbReference>
<dbReference type="Proteomes" id="UP000078544">
    <property type="component" value="Unassembled WGS sequence"/>
</dbReference>
<dbReference type="SUPFAM" id="SSF48208">
    <property type="entry name" value="Six-hairpin glycosidases"/>
    <property type="match status" value="1"/>
</dbReference>
<name>A0A167XW17_9HYPO</name>
<dbReference type="InterPro" id="IPR005198">
    <property type="entry name" value="Glyco_hydro_76"/>
</dbReference>
<keyword evidence="3" id="KW-1185">Reference proteome</keyword>
<dbReference type="GO" id="GO:0005975">
    <property type="term" value="P:carbohydrate metabolic process"/>
    <property type="evidence" value="ECO:0007669"/>
    <property type="project" value="InterPro"/>
</dbReference>
<keyword evidence="1" id="KW-0732">Signal</keyword>
<dbReference type="Gene3D" id="1.50.10.20">
    <property type="match status" value="1"/>
</dbReference>
<dbReference type="AlphaFoldDB" id="A0A167XW17"/>
<comment type="caution">
    <text evidence="2">The sequence shown here is derived from an EMBL/GenBank/DDBJ whole genome shotgun (WGS) entry which is preliminary data.</text>
</comment>